<gene>
    <name evidence="1" type="ORF">S01H4_08762</name>
</gene>
<protein>
    <submittedName>
        <fullName evidence="1">Uncharacterized protein</fullName>
    </submittedName>
</protein>
<dbReference type="EMBL" id="BART01003059">
    <property type="protein sequence ID" value="GAG71719.1"/>
    <property type="molecule type" value="Genomic_DNA"/>
</dbReference>
<comment type="caution">
    <text evidence="1">The sequence shown here is derived from an EMBL/GenBank/DDBJ whole genome shotgun (WGS) entry which is preliminary data.</text>
</comment>
<accession>X0ZQU2</accession>
<dbReference type="AlphaFoldDB" id="X0ZQU2"/>
<name>X0ZQU2_9ZZZZ</name>
<proteinExistence type="predicted"/>
<sequence>MTGAKLDKTRTEFVFLRASPDESTVGVVYSFLAGTMGDGAELDKTRTKFRI</sequence>
<reference evidence="1" key="1">
    <citation type="journal article" date="2014" name="Front. Microbiol.">
        <title>High frequency of phylogenetically diverse reductive dehalogenase-homologous genes in deep subseafloor sedimentary metagenomes.</title>
        <authorList>
            <person name="Kawai M."/>
            <person name="Futagami T."/>
            <person name="Toyoda A."/>
            <person name="Takaki Y."/>
            <person name="Nishi S."/>
            <person name="Hori S."/>
            <person name="Arai W."/>
            <person name="Tsubouchi T."/>
            <person name="Morono Y."/>
            <person name="Uchiyama I."/>
            <person name="Ito T."/>
            <person name="Fujiyama A."/>
            <person name="Inagaki F."/>
            <person name="Takami H."/>
        </authorList>
    </citation>
    <scope>NUCLEOTIDE SEQUENCE</scope>
    <source>
        <strain evidence="1">Expedition CK06-06</strain>
    </source>
</reference>
<evidence type="ECO:0000313" key="1">
    <source>
        <dbReference type="EMBL" id="GAG71719.1"/>
    </source>
</evidence>
<organism evidence="1">
    <name type="scientific">marine sediment metagenome</name>
    <dbReference type="NCBI Taxonomy" id="412755"/>
    <lineage>
        <taxon>unclassified sequences</taxon>
        <taxon>metagenomes</taxon>
        <taxon>ecological metagenomes</taxon>
    </lineage>
</organism>